<protein>
    <submittedName>
        <fullName evidence="2">IS3 family transposase</fullName>
    </submittedName>
</protein>
<dbReference type="GO" id="GO:0003676">
    <property type="term" value="F:nucleic acid binding"/>
    <property type="evidence" value="ECO:0007669"/>
    <property type="project" value="InterPro"/>
</dbReference>
<accession>A0A5M6DPN4</accession>
<sequence>MRVEQRTPFQVVGVLCRLFGYSRQAYYQHLKTRQQQALQEDLLVQEVLRIRRTQKRLGARKLLVMMSSFMADHGIEIGRDAFFELLRGHDLLVRKRRRSKPQTTFSGHWLHKYENLTVGFVPKAAGQLWVSDITYIHLEEGFAYLSLITDAYSRKIVGFFLNEDLSAMGCIRALEMALANCPWQGYLIHHSDRGIQYCSQGYVRLLQDRRIAISMTQSGDPLENALAERVNGVLKQELLETVYPDMAAAQLAVATAVSIYNYQRPHSSVDMLTPVEAHGRTGELKRHWKNYYTAKKGKEVPMQ</sequence>
<dbReference type="GO" id="GO:0015074">
    <property type="term" value="P:DNA integration"/>
    <property type="evidence" value="ECO:0007669"/>
    <property type="project" value="InterPro"/>
</dbReference>
<dbReference type="Proteomes" id="UP000323426">
    <property type="component" value="Unassembled WGS sequence"/>
</dbReference>
<evidence type="ECO:0000313" key="3">
    <source>
        <dbReference type="Proteomes" id="UP000323426"/>
    </source>
</evidence>
<dbReference type="EMBL" id="VWSF01000003">
    <property type="protein sequence ID" value="KAA5548366.1"/>
    <property type="molecule type" value="Genomic_DNA"/>
</dbReference>
<keyword evidence="3" id="KW-1185">Reference proteome</keyword>
<gene>
    <name evidence="2" type="ORF">F0145_06470</name>
</gene>
<name>A0A5M6DPN4_9BACT</name>
<dbReference type="PANTHER" id="PTHR46889:SF5">
    <property type="entry name" value="INTEGRASE PROTEIN"/>
    <property type="match status" value="1"/>
</dbReference>
<dbReference type="PROSITE" id="PS50994">
    <property type="entry name" value="INTEGRASE"/>
    <property type="match status" value="1"/>
</dbReference>
<evidence type="ECO:0000259" key="1">
    <source>
        <dbReference type="PROSITE" id="PS50994"/>
    </source>
</evidence>
<dbReference type="SUPFAM" id="SSF53098">
    <property type="entry name" value="Ribonuclease H-like"/>
    <property type="match status" value="1"/>
</dbReference>
<reference evidence="2 3" key="1">
    <citation type="submission" date="2019-09" db="EMBL/GenBank/DDBJ databases">
        <title>Genome sequence and assembly of Adhaeribacter sp.</title>
        <authorList>
            <person name="Chhetri G."/>
        </authorList>
    </citation>
    <scope>NUCLEOTIDE SEQUENCE [LARGE SCALE GENOMIC DNA]</scope>
    <source>
        <strain evidence="2 3">DK36</strain>
    </source>
</reference>
<dbReference type="Pfam" id="PF00665">
    <property type="entry name" value="rve"/>
    <property type="match status" value="1"/>
</dbReference>
<dbReference type="NCBIfam" id="NF033516">
    <property type="entry name" value="transpos_IS3"/>
    <property type="match status" value="1"/>
</dbReference>
<dbReference type="InterPro" id="IPR001584">
    <property type="entry name" value="Integrase_cat-core"/>
</dbReference>
<dbReference type="InterPro" id="IPR012337">
    <property type="entry name" value="RNaseH-like_sf"/>
</dbReference>
<proteinExistence type="predicted"/>
<dbReference type="Gene3D" id="3.30.420.10">
    <property type="entry name" value="Ribonuclease H-like superfamily/Ribonuclease H"/>
    <property type="match status" value="1"/>
</dbReference>
<dbReference type="InterPro" id="IPR050900">
    <property type="entry name" value="Transposase_IS3/IS150/IS904"/>
</dbReference>
<dbReference type="InterPro" id="IPR036397">
    <property type="entry name" value="RNaseH_sf"/>
</dbReference>
<dbReference type="InterPro" id="IPR048020">
    <property type="entry name" value="Transpos_IS3"/>
</dbReference>
<dbReference type="PANTHER" id="PTHR46889">
    <property type="entry name" value="TRANSPOSASE INSF FOR INSERTION SEQUENCE IS3B-RELATED"/>
    <property type="match status" value="1"/>
</dbReference>
<comment type="caution">
    <text evidence="2">The sequence shown here is derived from an EMBL/GenBank/DDBJ whole genome shotgun (WGS) entry which is preliminary data.</text>
</comment>
<evidence type="ECO:0000313" key="2">
    <source>
        <dbReference type="EMBL" id="KAA5548366.1"/>
    </source>
</evidence>
<organism evidence="2 3">
    <name type="scientific">Adhaeribacter rhizoryzae</name>
    <dbReference type="NCBI Taxonomy" id="2607907"/>
    <lineage>
        <taxon>Bacteria</taxon>
        <taxon>Pseudomonadati</taxon>
        <taxon>Bacteroidota</taxon>
        <taxon>Cytophagia</taxon>
        <taxon>Cytophagales</taxon>
        <taxon>Hymenobacteraceae</taxon>
        <taxon>Adhaeribacter</taxon>
    </lineage>
</organism>
<feature type="domain" description="Integrase catalytic" evidence="1">
    <location>
        <begin position="118"/>
        <end position="282"/>
    </location>
</feature>
<dbReference type="AlphaFoldDB" id="A0A5M6DPN4"/>